<name>A0A5B7FDL0_PORTR</name>
<evidence type="ECO:0000256" key="1">
    <source>
        <dbReference type="SAM" id="MobiDB-lite"/>
    </source>
</evidence>
<feature type="compositionally biased region" description="Low complexity" evidence="1">
    <location>
        <begin position="29"/>
        <end position="39"/>
    </location>
</feature>
<reference evidence="2 3" key="1">
    <citation type="submission" date="2019-05" db="EMBL/GenBank/DDBJ databases">
        <title>Another draft genome of Portunus trituberculatus and its Hox gene families provides insights of decapod evolution.</title>
        <authorList>
            <person name="Jeong J.-H."/>
            <person name="Song I."/>
            <person name="Kim S."/>
            <person name="Choi T."/>
            <person name="Kim D."/>
            <person name="Ryu S."/>
            <person name="Kim W."/>
        </authorList>
    </citation>
    <scope>NUCLEOTIDE SEQUENCE [LARGE SCALE GENOMIC DNA]</scope>
    <source>
        <tissue evidence="2">Muscle</tissue>
    </source>
</reference>
<dbReference type="AlphaFoldDB" id="A0A5B7FDL0"/>
<gene>
    <name evidence="2" type="ORF">E2C01_037052</name>
</gene>
<feature type="region of interest" description="Disordered" evidence="1">
    <location>
        <begin position="1"/>
        <end position="63"/>
    </location>
</feature>
<evidence type="ECO:0000313" key="2">
    <source>
        <dbReference type="EMBL" id="MPC43406.1"/>
    </source>
</evidence>
<feature type="compositionally biased region" description="Polar residues" evidence="1">
    <location>
        <begin position="15"/>
        <end position="26"/>
    </location>
</feature>
<accession>A0A5B7FDL0</accession>
<protein>
    <submittedName>
        <fullName evidence="2">Uncharacterized protein</fullName>
    </submittedName>
</protein>
<keyword evidence="3" id="KW-1185">Reference proteome</keyword>
<sequence>MAQVAGLPQGVPGQSGLSRPSSTTPHCLTHSWHTSVSSTSKHKTRRTEDSSMPSSHISVRRSKDRFGKYTLQFLGKTG</sequence>
<evidence type="ECO:0000313" key="3">
    <source>
        <dbReference type="Proteomes" id="UP000324222"/>
    </source>
</evidence>
<dbReference type="Proteomes" id="UP000324222">
    <property type="component" value="Unassembled WGS sequence"/>
</dbReference>
<organism evidence="2 3">
    <name type="scientific">Portunus trituberculatus</name>
    <name type="common">Swimming crab</name>
    <name type="synonym">Neptunus trituberculatus</name>
    <dbReference type="NCBI Taxonomy" id="210409"/>
    <lineage>
        <taxon>Eukaryota</taxon>
        <taxon>Metazoa</taxon>
        <taxon>Ecdysozoa</taxon>
        <taxon>Arthropoda</taxon>
        <taxon>Crustacea</taxon>
        <taxon>Multicrustacea</taxon>
        <taxon>Malacostraca</taxon>
        <taxon>Eumalacostraca</taxon>
        <taxon>Eucarida</taxon>
        <taxon>Decapoda</taxon>
        <taxon>Pleocyemata</taxon>
        <taxon>Brachyura</taxon>
        <taxon>Eubrachyura</taxon>
        <taxon>Portunoidea</taxon>
        <taxon>Portunidae</taxon>
        <taxon>Portuninae</taxon>
        <taxon>Portunus</taxon>
    </lineage>
</organism>
<proteinExistence type="predicted"/>
<dbReference type="EMBL" id="VSRR010005816">
    <property type="protein sequence ID" value="MPC43406.1"/>
    <property type="molecule type" value="Genomic_DNA"/>
</dbReference>
<comment type="caution">
    <text evidence="2">The sequence shown here is derived from an EMBL/GenBank/DDBJ whole genome shotgun (WGS) entry which is preliminary data.</text>
</comment>